<evidence type="ECO:0000259" key="1">
    <source>
        <dbReference type="Pfam" id="PF05729"/>
    </source>
</evidence>
<dbReference type="Proteomes" id="UP000620127">
    <property type="component" value="Unassembled WGS sequence"/>
</dbReference>
<comment type="caution">
    <text evidence="2">The sequence shown here is derived from an EMBL/GenBank/DDBJ whole genome shotgun (WGS) entry which is preliminary data.</text>
</comment>
<dbReference type="SUPFAM" id="SSF52540">
    <property type="entry name" value="P-loop containing nucleoside triphosphate hydrolases"/>
    <property type="match status" value="1"/>
</dbReference>
<proteinExistence type="predicted"/>
<dbReference type="InterPro" id="IPR027417">
    <property type="entry name" value="P-loop_NTPase"/>
</dbReference>
<reference evidence="3" key="1">
    <citation type="journal article" date="2019" name="Int. J. Syst. Evol. Microbiol.">
        <title>The Global Catalogue of Microorganisms (GCM) 10K type strain sequencing project: providing services to taxonomists for standard genome sequencing and annotation.</title>
        <authorList>
            <consortium name="The Broad Institute Genomics Platform"/>
            <consortium name="The Broad Institute Genome Sequencing Center for Infectious Disease"/>
            <person name="Wu L."/>
            <person name="Ma J."/>
        </authorList>
    </citation>
    <scope>NUCLEOTIDE SEQUENCE [LARGE SCALE GENOMIC DNA]</scope>
    <source>
        <strain evidence="3">KCTC 23916</strain>
    </source>
</reference>
<dbReference type="RefSeq" id="WP_189347147.1">
    <property type="nucleotide sequence ID" value="NZ_BMYT01000006.1"/>
</dbReference>
<dbReference type="Pfam" id="PF05729">
    <property type="entry name" value="NACHT"/>
    <property type="match status" value="1"/>
</dbReference>
<evidence type="ECO:0000313" key="3">
    <source>
        <dbReference type="Proteomes" id="UP000620127"/>
    </source>
</evidence>
<dbReference type="InterPro" id="IPR007111">
    <property type="entry name" value="NACHT_NTPase"/>
</dbReference>
<gene>
    <name evidence="2" type="ORF">GCM10011282_31720</name>
</gene>
<dbReference type="EMBL" id="BMYT01000006">
    <property type="protein sequence ID" value="GGX23281.1"/>
    <property type="molecule type" value="Genomic_DNA"/>
</dbReference>
<evidence type="ECO:0000313" key="2">
    <source>
        <dbReference type="EMBL" id="GGX23281.1"/>
    </source>
</evidence>
<feature type="domain" description="NACHT" evidence="1">
    <location>
        <begin position="272"/>
        <end position="444"/>
    </location>
</feature>
<keyword evidence="3" id="KW-1185">Reference proteome</keyword>
<protein>
    <recommendedName>
        <fullName evidence="1">NACHT domain-containing protein</fullName>
    </recommendedName>
</protein>
<organism evidence="2 3">
    <name type="scientific">Undibacterium macrobrachii</name>
    <dbReference type="NCBI Taxonomy" id="1119058"/>
    <lineage>
        <taxon>Bacteria</taxon>
        <taxon>Pseudomonadati</taxon>
        <taxon>Pseudomonadota</taxon>
        <taxon>Betaproteobacteria</taxon>
        <taxon>Burkholderiales</taxon>
        <taxon>Oxalobacteraceae</taxon>
        <taxon>Undibacterium</taxon>
    </lineage>
</organism>
<dbReference type="CDD" id="cd00009">
    <property type="entry name" value="AAA"/>
    <property type="match status" value="1"/>
</dbReference>
<accession>A0ABQ2XLQ2</accession>
<sequence>MSSEIKSSATTAAGYVYQTMQGVNLLCDWLEAPTRYKRIRFECDAETIAPKGLDDLVAVRADDKVDLWQVKFSPSPDKYLLEWKWLLEKKGKAGGTARTNIRKWFDALDAIPPSKVGSIRLLTNRIPDLNIEKCLRGGKFIDYKLAPMDIQARVEQDLGSEVNALRFFKMLEIMHSDKGFSSIESHVTQRLRRHSTPEGIETLKNRAINWSIQKSQPAPDGWITFEVLKSTLRITVPEPLPEDFTIPLGYRVPDNEFHAKFMSSLKARPLQPLVLTGPPGRGKSTYLSKVCELLESEKIPFVRHHYYLSAADRTYDRHTSFAVQESILAQVKEFHGDVVTPHHELTSSLLACSAHYKTLGKPFVVIIDGLDHVWRNQGRDKRALDEIFNQLLPICENLVLVVGTQPVEDSQLPNRLIVEAPRNSWLELPSMSANAVLQYLRKEVQQGRLHLNANRSIIETELQEAAAKLRERTAGHPLHVIYATEELIRTGRELSSWNVERLSGDLGHDAKTYYESLWQLLNASQKDVLRLVCEFRFFWPSRAFAEISTLSLSPLPDVTAVEHLLHASPAGLRPFHESLIVFIKQTDGFEQRINELENFVEIWLDGDAPTALKVNWLWLIKARRGNSDELIRGLQRNWVLERLQEGYAPSLIENLLDSAEEYAVQTTRYAEAYRLRHLKYRLLNSLSYRLMGEDAARLKACTWTLAADDNVIDEAYASRHESSIVDVVALGLALNARGNIVAATECAQEALRRHRGESRFTKTNQSSDALSKALYLAQAFAKLGVLDSTPKNEAKWIAERWPQIANKFLAARVDNEKLRSLIDVLPHLPDTESKLMVCDATFRAAALAEANLSAWAEFNIILSGNLAGCIHALAGSEASISLRPLNFDWREGSYEETRAALTTLAHDWFFGAVRVKLIAKKNVSLLDSPKFNNREITSDYFNHLSNLAKKFAIIWAAGRPIKFSQLYEELPPLNIAGYDLNHDLGQGTSEFKSALHCIAVDIQLMSAQFGIATLVEKDDLLRAMVQTWFDADQFRTQYVTSLTKILSDDAAEEFIRQQLTLLNTQVKEETGVRLMAMLELCEMALRHDLKCLATDLCSKTWELALGYAQRKDPAMSDVMDAIEYLIPSSPKDALRLLMEVAPQIHNILDFTDGKGTRHISARADELLAKLDRQALVEKYRSHTDCSDWSQAEDSLKAFISTATSECEFTGAVLRTGIHLDAIKSLQIAASNGDANSTKLLSEIEQHRSGHFGGIFETTSTSSGPDSRPFLSDVKMYQINELERLQDDLKEHYGVRAEVLCEWYCYWETQGHGSQLIGILEPTLLSDACRDNDLSELLDLAFATKLRLEGARKAFPYIVQAQLFRGGWLGNMERSEKTVSRLKQVVGRYKSRCDEFFLKSTYSWLDRPKKNRIIPSEMMVLFLSLQGRTAEAIQFVEAMVQSIKEDTRTLNLKAPTWSNKLLGRNTELELLMARLRWPVASTRWWTMQELASLLLSESVQEEVFERLLNELRGCQLESETVEIVSIFWMAFNRGYPITNDLTTSIRHPSMLVEHLLADMGIKFKAIITPPLELAPVDFKVPSNFKQVQGRDVPRIYMSLIKHLEQQMNRPLAQQFAFEWSLTEAAYPDAPLQGDLAYFIRPVGDNATAGFASRTLLRMLAAFQRTIEVARKSWGLPDKVALDFLQHVLPFEPSLAFLSPSYPSWMPQLDSPTTANETSITEFIIKIQNNLKATKPTTALLSLITPIKVSPYEIIELSLVRCRKWGNLPIDAESLANRIDYDQQHRGHIALDSDTWGISQMQCMGLDDVLDEETQSAPMAAFPTFSRVGYLQKELYPKRLRLPLITGLNEKITISPSGDKLTMSANGKLIATCLYWNAGWSPGHPISISGLNGTALLGEMVEPSGEKEAPPDSHFYLWTVTRLSRKYGYGTFEESVPIYGIFTQQIKKA</sequence>
<name>A0ABQ2XLQ2_9BURK</name>
<dbReference type="Gene3D" id="3.40.50.300">
    <property type="entry name" value="P-loop containing nucleotide triphosphate hydrolases"/>
    <property type="match status" value="1"/>
</dbReference>